<accession>A0A8S1EW99</accession>
<keyword evidence="3" id="KW-1185">Reference proteome</keyword>
<reference evidence="2 3" key="1">
    <citation type="submission" date="2020-04" db="EMBL/GenBank/DDBJ databases">
        <authorList>
            <person name="Laetsch R D."/>
            <person name="Stevens L."/>
            <person name="Kumar S."/>
            <person name="Blaxter L. M."/>
        </authorList>
    </citation>
    <scope>NUCLEOTIDE SEQUENCE [LARGE SCALE GENOMIC DNA]</scope>
</reference>
<evidence type="ECO:0000313" key="3">
    <source>
        <dbReference type="Proteomes" id="UP000494206"/>
    </source>
</evidence>
<comment type="caution">
    <text evidence="2">The sequence shown here is derived from an EMBL/GenBank/DDBJ whole genome shotgun (WGS) entry which is preliminary data.</text>
</comment>
<name>A0A8S1EW99_9PELO</name>
<sequence length="326" mass="37768">MFRSILNRSKQIWTPEGHKLLQNPSKEYVDKFIELHGANRPDFKSEDIEMWKTAFGKDYMLNFLCPKDSIDVIFSSHLIRYRSVKPDNPDIFMWGLAWANEKYRGRKIMQIMHNCVIKTWIREGRLNTVGCSMKTLKRFVTNILGGVFNTQHTYFISFYDAKNFKPIDGPFDGITVKNFRDVPPNDLHQYDELVFPYDRKNYMSRHFLDKNGWGKVAYDENGNVVGIAAVIAYPSGECVIQPLYADSTQIAQALFNSILKEMPLEKCWRFQVRSHDQHPGSYSWIAPFLNCPLNKTALSYATYSAFPPKYDVSKVFVNAQPTNAPI</sequence>
<dbReference type="AlphaFoldDB" id="A0A8S1EW99"/>
<dbReference type="Proteomes" id="UP000494206">
    <property type="component" value="Unassembled WGS sequence"/>
</dbReference>
<evidence type="ECO:0000313" key="2">
    <source>
        <dbReference type="EMBL" id="CAB3405593.1"/>
    </source>
</evidence>
<dbReference type="Pfam" id="PF06852">
    <property type="entry name" value="DUF1248"/>
    <property type="match status" value="1"/>
</dbReference>
<gene>
    <name evidence="2" type="ORF">CBOVIS_LOCUS7772</name>
</gene>
<dbReference type="EMBL" id="CADEPM010000004">
    <property type="protein sequence ID" value="CAB3405593.1"/>
    <property type="molecule type" value="Genomic_DNA"/>
</dbReference>
<dbReference type="InterPro" id="IPR016181">
    <property type="entry name" value="Acyl_CoA_acyltransferase"/>
</dbReference>
<evidence type="ECO:0000259" key="1">
    <source>
        <dbReference type="Pfam" id="PF06852"/>
    </source>
</evidence>
<dbReference type="SUPFAM" id="SSF55729">
    <property type="entry name" value="Acyl-CoA N-acyltransferases (Nat)"/>
    <property type="match status" value="1"/>
</dbReference>
<dbReference type="Gene3D" id="3.40.630.90">
    <property type="match status" value="1"/>
</dbReference>
<proteinExistence type="predicted"/>
<dbReference type="PANTHER" id="PTHR21471">
    <property type="entry name" value="GNAT FAMILY ACETYLTRANSFERASE-RELATED"/>
    <property type="match status" value="1"/>
</dbReference>
<organism evidence="2 3">
    <name type="scientific">Caenorhabditis bovis</name>
    <dbReference type="NCBI Taxonomy" id="2654633"/>
    <lineage>
        <taxon>Eukaryota</taxon>
        <taxon>Metazoa</taxon>
        <taxon>Ecdysozoa</taxon>
        <taxon>Nematoda</taxon>
        <taxon>Chromadorea</taxon>
        <taxon>Rhabditida</taxon>
        <taxon>Rhabditina</taxon>
        <taxon>Rhabditomorpha</taxon>
        <taxon>Rhabditoidea</taxon>
        <taxon>Rhabditidae</taxon>
        <taxon>Peloderinae</taxon>
        <taxon>Caenorhabditis</taxon>
    </lineage>
</organism>
<dbReference type="InterPro" id="IPR009658">
    <property type="entry name" value="DUF1248"/>
</dbReference>
<feature type="domain" description="DUF1248" evidence="1">
    <location>
        <begin position="19"/>
        <end position="194"/>
    </location>
</feature>
<protein>
    <recommendedName>
        <fullName evidence="1">DUF1248 domain-containing protein</fullName>
    </recommendedName>
</protein>
<dbReference type="OrthoDB" id="6418983at2759"/>